<dbReference type="PIRSF" id="PIRSF000151">
    <property type="entry name" value="GPR"/>
    <property type="match status" value="1"/>
</dbReference>
<dbReference type="UniPathway" id="UPA00098">
    <property type="reaction ID" value="UER00360"/>
</dbReference>
<gene>
    <name evidence="7" type="primary">proA</name>
    <name evidence="9" type="ORF">H9Q80_13785</name>
</gene>
<dbReference type="GO" id="GO:0050661">
    <property type="term" value="F:NADP binding"/>
    <property type="evidence" value="ECO:0007669"/>
    <property type="project" value="InterPro"/>
</dbReference>
<evidence type="ECO:0000313" key="10">
    <source>
        <dbReference type="Proteomes" id="UP000515856"/>
    </source>
</evidence>
<dbReference type="RefSeq" id="WP_117451789.1">
    <property type="nucleotide sequence ID" value="NZ_CP060636.1"/>
</dbReference>
<comment type="subcellular location">
    <subcellularLocation>
        <location evidence="7">Cytoplasm</location>
    </subcellularLocation>
</comment>
<comment type="catalytic activity">
    <reaction evidence="6 7">
        <text>L-glutamate 5-semialdehyde + phosphate + NADP(+) = L-glutamyl 5-phosphate + NADPH + H(+)</text>
        <dbReference type="Rhea" id="RHEA:19541"/>
        <dbReference type="ChEBI" id="CHEBI:15378"/>
        <dbReference type="ChEBI" id="CHEBI:43474"/>
        <dbReference type="ChEBI" id="CHEBI:57783"/>
        <dbReference type="ChEBI" id="CHEBI:58066"/>
        <dbReference type="ChEBI" id="CHEBI:58274"/>
        <dbReference type="ChEBI" id="CHEBI:58349"/>
        <dbReference type="EC" id="1.2.1.41"/>
    </reaction>
</comment>
<dbReference type="InterPro" id="IPR012134">
    <property type="entry name" value="Glu-5-SA_DH"/>
</dbReference>
<dbReference type="AlphaFoldDB" id="A0A7G9GKJ1"/>
<evidence type="ECO:0000256" key="7">
    <source>
        <dbReference type="HAMAP-Rule" id="MF_00412"/>
    </source>
</evidence>
<proteinExistence type="inferred from homology"/>
<dbReference type="GO" id="GO:0005737">
    <property type="term" value="C:cytoplasm"/>
    <property type="evidence" value="ECO:0007669"/>
    <property type="project" value="UniProtKB-SubCell"/>
</dbReference>
<dbReference type="GO" id="GO:0004350">
    <property type="term" value="F:glutamate-5-semialdehyde dehydrogenase activity"/>
    <property type="evidence" value="ECO:0007669"/>
    <property type="project" value="UniProtKB-UniRule"/>
</dbReference>
<dbReference type="EMBL" id="CP060636">
    <property type="protein sequence ID" value="QNM11323.1"/>
    <property type="molecule type" value="Genomic_DNA"/>
</dbReference>
<organism evidence="9 10">
    <name type="scientific">[Eubacterium] hominis</name>
    <dbReference type="NCBI Taxonomy" id="2764325"/>
    <lineage>
        <taxon>Bacteria</taxon>
        <taxon>Bacillati</taxon>
        <taxon>Bacillota</taxon>
        <taxon>Erysipelotrichia</taxon>
        <taxon>Erysipelotrichales</taxon>
        <taxon>Erysipelotrichaceae</taxon>
        <taxon>Amedibacillus</taxon>
    </lineage>
</organism>
<dbReference type="Gene3D" id="3.40.309.10">
    <property type="entry name" value="Aldehyde Dehydrogenase, Chain A, domain 2"/>
    <property type="match status" value="1"/>
</dbReference>
<dbReference type="NCBIfam" id="NF001221">
    <property type="entry name" value="PRK00197.1"/>
    <property type="match status" value="1"/>
</dbReference>
<dbReference type="SUPFAM" id="SSF53720">
    <property type="entry name" value="ALDH-like"/>
    <property type="match status" value="1"/>
</dbReference>
<dbReference type="KEGG" id="ehn:H9Q80_13785"/>
<dbReference type="Gene3D" id="3.40.605.10">
    <property type="entry name" value="Aldehyde Dehydrogenase, Chain A, domain 1"/>
    <property type="match status" value="1"/>
</dbReference>
<keyword evidence="2 7" id="KW-0028">Amino-acid biosynthesis</keyword>
<dbReference type="PANTHER" id="PTHR11063">
    <property type="entry name" value="GLUTAMATE SEMIALDEHYDE DEHYDROGENASE"/>
    <property type="match status" value="1"/>
</dbReference>
<keyword evidence="7" id="KW-0963">Cytoplasm</keyword>
<dbReference type="InterPro" id="IPR016162">
    <property type="entry name" value="Ald_DH_N"/>
</dbReference>
<keyword evidence="10" id="KW-1185">Reference proteome</keyword>
<sequence>MELIELCKAVKTASKDIMKASTAQKNAVLESIAQEIEQHMDEIMVANQKDVDEGEKRGMNKGLIDRMHLTKERLAQIVVGVRQVKALNDPIGEIEDMKTSPNGLQIGKMRVALGVVGMIYEARPNVTVDAAVLCLKAGNAVILRGSKDILQSNIVLVRLMRHALEKQNMNPDIITLLEDTSRETSSQLMRMNDYLDVLIPRGGASLIKTCVENASVPVLETGTGNCHVYVDKDAKLEDALSIIINAKTSRTSVCNACESVLFHKDIPDTFIKEVIDALKVHNVIIHADQDICLLDDTCILASEDDYHKEYLDLEISMKKVDSLQTAIDHINTCSTHHSETIVSENYSSIQQFIKEVDSACVYANASTRFSDGFEFGLGAEIGISTQKLHARGPMGLKALTTQKYIILGNGQIRQ</sequence>
<dbReference type="EC" id="1.2.1.41" evidence="7"/>
<comment type="function">
    <text evidence="7">Catalyzes the NADPH-dependent reduction of L-glutamate 5-phosphate into L-glutamate 5-semialdehyde and phosphate. The product spontaneously undergoes cyclization to form 1-pyrroline-5-carboxylate.</text>
</comment>
<dbReference type="CDD" id="cd07079">
    <property type="entry name" value="ALDH_F18-19_ProA-GPR"/>
    <property type="match status" value="1"/>
</dbReference>
<dbReference type="NCBIfam" id="TIGR00407">
    <property type="entry name" value="proA"/>
    <property type="match status" value="1"/>
</dbReference>
<reference evidence="9 10" key="1">
    <citation type="submission" date="2020-08" db="EMBL/GenBank/DDBJ databases">
        <authorList>
            <person name="Liu C."/>
            <person name="Sun Q."/>
        </authorList>
    </citation>
    <scope>NUCLEOTIDE SEQUENCE [LARGE SCALE GENOMIC DNA]</scope>
    <source>
        <strain evidence="9 10">NSJ-61</strain>
    </source>
</reference>
<dbReference type="PANTHER" id="PTHR11063:SF8">
    <property type="entry name" value="DELTA-1-PYRROLINE-5-CARBOXYLATE SYNTHASE"/>
    <property type="match status" value="1"/>
</dbReference>
<dbReference type="Proteomes" id="UP000515856">
    <property type="component" value="Chromosome"/>
</dbReference>
<dbReference type="InterPro" id="IPR015590">
    <property type="entry name" value="Aldehyde_DH_dom"/>
</dbReference>
<dbReference type="HAMAP" id="MF_00412">
    <property type="entry name" value="ProA"/>
    <property type="match status" value="1"/>
</dbReference>
<dbReference type="InterPro" id="IPR000965">
    <property type="entry name" value="GPR_dom"/>
</dbReference>
<dbReference type="InterPro" id="IPR016163">
    <property type="entry name" value="Ald_DH_C"/>
</dbReference>
<evidence type="ECO:0000256" key="5">
    <source>
        <dbReference type="ARBA" id="ARBA00023002"/>
    </source>
</evidence>
<protein>
    <recommendedName>
        <fullName evidence="7">Gamma-glutamyl phosphate reductase</fullName>
        <shortName evidence="7">GPR</shortName>
        <ecNumber evidence="7">1.2.1.41</ecNumber>
    </recommendedName>
    <alternativeName>
        <fullName evidence="7">Glutamate-5-semialdehyde dehydrogenase</fullName>
    </alternativeName>
    <alternativeName>
        <fullName evidence="7">Glutamyl-gamma-semialdehyde dehydrogenase</fullName>
        <shortName evidence="7">GSA dehydrogenase</shortName>
    </alternativeName>
</protein>
<evidence type="ECO:0000256" key="6">
    <source>
        <dbReference type="ARBA" id="ARBA00049024"/>
    </source>
</evidence>
<dbReference type="InterPro" id="IPR016161">
    <property type="entry name" value="Ald_DH/histidinol_DH"/>
</dbReference>
<evidence type="ECO:0000259" key="8">
    <source>
        <dbReference type="Pfam" id="PF00171"/>
    </source>
</evidence>
<comment type="pathway">
    <text evidence="1 7">Amino-acid biosynthesis; L-proline biosynthesis; L-glutamate 5-semialdehyde from L-glutamate: step 2/2.</text>
</comment>
<keyword evidence="3 7" id="KW-0641">Proline biosynthesis</keyword>
<comment type="similarity">
    <text evidence="7">Belongs to the gamma-glutamyl phosphate reductase family.</text>
</comment>
<accession>A0A7G9GKJ1</accession>
<feature type="domain" description="Aldehyde dehydrogenase" evidence="8">
    <location>
        <begin position="6"/>
        <end position="283"/>
    </location>
</feature>
<evidence type="ECO:0000256" key="2">
    <source>
        <dbReference type="ARBA" id="ARBA00022605"/>
    </source>
</evidence>
<name>A0A7G9GKJ1_9FIRM</name>
<evidence type="ECO:0000256" key="3">
    <source>
        <dbReference type="ARBA" id="ARBA00022650"/>
    </source>
</evidence>
<evidence type="ECO:0000256" key="4">
    <source>
        <dbReference type="ARBA" id="ARBA00022857"/>
    </source>
</evidence>
<evidence type="ECO:0000313" key="9">
    <source>
        <dbReference type="EMBL" id="QNM11323.1"/>
    </source>
</evidence>
<dbReference type="Pfam" id="PF00171">
    <property type="entry name" value="Aldedh"/>
    <property type="match status" value="1"/>
</dbReference>
<keyword evidence="4 7" id="KW-0521">NADP</keyword>
<keyword evidence="5 7" id="KW-0560">Oxidoreductase</keyword>
<evidence type="ECO:0000256" key="1">
    <source>
        <dbReference type="ARBA" id="ARBA00004985"/>
    </source>
</evidence>
<dbReference type="GO" id="GO:0055129">
    <property type="term" value="P:L-proline biosynthetic process"/>
    <property type="evidence" value="ECO:0007669"/>
    <property type="project" value="UniProtKB-UniRule"/>
</dbReference>